<dbReference type="Proteomes" id="UP000315868">
    <property type="component" value="Unassembled WGS sequence"/>
</dbReference>
<evidence type="ECO:0000313" key="2">
    <source>
        <dbReference type="Proteomes" id="UP000315868"/>
    </source>
</evidence>
<comment type="caution">
    <text evidence="1">The sequence shown here is derived from an EMBL/GenBank/DDBJ whole genome shotgun (WGS) entry which is preliminary data.</text>
</comment>
<name>A0A552L858_9CHRO</name>
<dbReference type="EMBL" id="SFAM01000006">
    <property type="protein sequence ID" value="TRV16394.1"/>
    <property type="molecule type" value="Genomic_DNA"/>
</dbReference>
<dbReference type="AlphaFoldDB" id="A0A552L858"/>
<gene>
    <name evidence="1" type="ORF">EWV45_00800</name>
</gene>
<proteinExistence type="predicted"/>
<accession>A0A552L858</accession>
<organism evidence="1 2">
    <name type="scientific">Microcystis flos-aquae Mf_QC_C_20070823_S10D</name>
    <dbReference type="NCBI Taxonomy" id="2486236"/>
    <lineage>
        <taxon>Bacteria</taxon>
        <taxon>Bacillati</taxon>
        <taxon>Cyanobacteriota</taxon>
        <taxon>Cyanophyceae</taxon>
        <taxon>Oscillatoriophycideae</taxon>
        <taxon>Chroococcales</taxon>
        <taxon>Microcystaceae</taxon>
        <taxon>Microcystis</taxon>
    </lineage>
</organism>
<sequence length="89" mass="10525">MRGNSEPIVLENKRRGHYEVYFDGNYHCLVPSQNFRINQNNYQIVKTLFECQNYDPNFSDGHILIHHAVVYPLADGKTWQLQLRGILEF</sequence>
<reference evidence="1 2" key="1">
    <citation type="submission" date="2019-01" db="EMBL/GenBank/DDBJ databases">
        <title>Coherence of Microcystis species and biogeography revealed through population genomics.</title>
        <authorList>
            <person name="Perez-Carrascal O.M."/>
            <person name="Terrat Y."/>
            <person name="Giani A."/>
            <person name="Fortin N."/>
            <person name="Tromas N."/>
            <person name="Shapiro B.J."/>
        </authorList>
    </citation>
    <scope>NUCLEOTIDE SEQUENCE [LARGE SCALE GENOMIC DNA]</scope>
    <source>
        <strain evidence="1">Mf_QC_C_20070823_S10D</strain>
    </source>
</reference>
<evidence type="ECO:0000313" key="1">
    <source>
        <dbReference type="EMBL" id="TRV16394.1"/>
    </source>
</evidence>
<protein>
    <submittedName>
        <fullName evidence="1">Uncharacterized protein</fullName>
    </submittedName>
</protein>